<dbReference type="AlphaFoldDB" id="A0A2R8B9N9"/>
<keyword evidence="2" id="KW-1185">Reference proteome</keyword>
<proteinExistence type="predicted"/>
<dbReference type="EMBL" id="OMOR01000001">
    <property type="protein sequence ID" value="SPH19743.1"/>
    <property type="molecule type" value="Genomic_DNA"/>
</dbReference>
<sequence length="122" mass="13553">MLDKSIDNALLALRKQITRGDGDGLGHVEALLVLRGVHMPTVLPARRSCAAGRGHTRAMVMNALRDGPKLRRDIVRHVSAQRPEIPPEVAYRRVDQCLWKMKKAGIVVQDFGPDGCLWRLAP</sequence>
<name>A0A2R8B9N9_9RHOB</name>
<dbReference type="Proteomes" id="UP000244880">
    <property type="component" value="Unassembled WGS sequence"/>
</dbReference>
<accession>A0A2R8B9N9</accession>
<reference evidence="1 2" key="1">
    <citation type="submission" date="2018-03" db="EMBL/GenBank/DDBJ databases">
        <authorList>
            <person name="Keele B.F."/>
        </authorList>
    </citation>
    <scope>NUCLEOTIDE SEQUENCE [LARGE SCALE GENOMIC DNA]</scope>
    <source>
        <strain evidence="1 2">CECT 8599</strain>
    </source>
</reference>
<evidence type="ECO:0000313" key="2">
    <source>
        <dbReference type="Proteomes" id="UP000244880"/>
    </source>
</evidence>
<gene>
    <name evidence="1" type="ORF">ASD8599_00478</name>
</gene>
<organism evidence="1 2">
    <name type="scientific">Ascidiaceihabitans donghaensis</name>
    <dbReference type="NCBI Taxonomy" id="1510460"/>
    <lineage>
        <taxon>Bacteria</taxon>
        <taxon>Pseudomonadati</taxon>
        <taxon>Pseudomonadota</taxon>
        <taxon>Alphaproteobacteria</taxon>
        <taxon>Rhodobacterales</taxon>
        <taxon>Paracoccaceae</taxon>
        <taxon>Ascidiaceihabitans</taxon>
    </lineage>
</organism>
<evidence type="ECO:0000313" key="1">
    <source>
        <dbReference type="EMBL" id="SPH19743.1"/>
    </source>
</evidence>
<protein>
    <submittedName>
        <fullName evidence="1">Uncharacterized protein</fullName>
    </submittedName>
</protein>